<protein>
    <submittedName>
        <fullName evidence="2">Uncharacterized protein</fullName>
    </submittedName>
</protein>
<dbReference type="Proteomes" id="UP001318860">
    <property type="component" value="Unassembled WGS sequence"/>
</dbReference>
<feature type="compositionally biased region" description="Basic and acidic residues" evidence="1">
    <location>
        <begin position="43"/>
        <end position="53"/>
    </location>
</feature>
<gene>
    <name evidence="2" type="ORF">DH2020_027224</name>
</gene>
<evidence type="ECO:0000313" key="3">
    <source>
        <dbReference type="Proteomes" id="UP001318860"/>
    </source>
</evidence>
<reference evidence="2 3" key="1">
    <citation type="journal article" date="2021" name="Comput. Struct. Biotechnol. J.">
        <title>De novo genome assembly of the potent medicinal plant Rehmannia glutinosa using nanopore technology.</title>
        <authorList>
            <person name="Ma L."/>
            <person name="Dong C."/>
            <person name="Song C."/>
            <person name="Wang X."/>
            <person name="Zheng X."/>
            <person name="Niu Y."/>
            <person name="Chen S."/>
            <person name="Feng W."/>
        </authorList>
    </citation>
    <scope>NUCLEOTIDE SEQUENCE [LARGE SCALE GENOMIC DNA]</scope>
    <source>
        <strain evidence="2">DH-2019</strain>
    </source>
</reference>
<feature type="region of interest" description="Disordered" evidence="1">
    <location>
        <begin position="35"/>
        <end position="136"/>
    </location>
</feature>
<dbReference type="EMBL" id="JABTTQ020000548">
    <property type="protein sequence ID" value="KAK6139038.1"/>
    <property type="molecule type" value="Genomic_DNA"/>
</dbReference>
<keyword evidence="3" id="KW-1185">Reference proteome</keyword>
<comment type="caution">
    <text evidence="2">The sequence shown here is derived from an EMBL/GenBank/DDBJ whole genome shotgun (WGS) entry which is preliminary data.</text>
</comment>
<evidence type="ECO:0000256" key="1">
    <source>
        <dbReference type="SAM" id="MobiDB-lite"/>
    </source>
</evidence>
<sequence length="136" mass="15296">MEKEREEMEKNQVNPYKRWKRVRWGLRLLRIRSGKSKSSNDIFKNKANNEQKRKLTRQRKLRHVTDDELGLKSIGNDAGPQSCPVSPDSGPGPGSGARTPNHAGGGHWSKSAVPQPLPRPQHTHNDLLGSSVTRFV</sequence>
<name>A0ABR0VWM0_REHGL</name>
<proteinExistence type="predicted"/>
<evidence type="ECO:0000313" key="2">
    <source>
        <dbReference type="EMBL" id="KAK6139038.1"/>
    </source>
</evidence>
<accession>A0ABR0VWM0</accession>
<organism evidence="2 3">
    <name type="scientific">Rehmannia glutinosa</name>
    <name type="common">Chinese foxglove</name>
    <dbReference type="NCBI Taxonomy" id="99300"/>
    <lineage>
        <taxon>Eukaryota</taxon>
        <taxon>Viridiplantae</taxon>
        <taxon>Streptophyta</taxon>
        <taxon>Embryophyta</taxon>
        <taxon>Tracheophyta</taxon>
        <taxon>Spermatophyta</taxon>
        <taxon>Magnoliopsida</taxon>
        <taxon>eudicotyledons</taxon>
        <taxon>Gunneridae</taxon>
        <taxon>Pentapetalae</taxon>
        <taxon>asterids</taxon>
        <taxon>lamiids</taxon>
        <taxon>Lamiales</taxon>
        <taxon>Orobanchaceae</taxon>
        <taxon>Rehmannieae</taxon>
        <taxon>Rehmannia</taxon>
    </lineage>
</organism>